<keyword evidence="5" id="KW-1185">Reference proteome</keyword>
<feature type="chain" id="PRO_5023816624" description="PLAT domain-containing protein" evidence="2">
    <location>
        <begin position="31"/>
        <end position="167"/>
    </location>
</feature>
<proteinExistence type="predicted"/>
<evidence type="ECO:0000313" key="5">
    <source>
        <dbReference type="Proteomes" id="UP000324897"/>
    </source>
</evidence>
<dbReference type="InterPro" id="IPR001024">
    <property type="entry name" value="PLAT/LH2_dom"/>
</dbReference>
<dbReference type="Pfam" id="PF01477">
    <property type="entry name" value="PLAT"/>
    <property type="match status" value="1"/>
</dbReference>
<dbReference type="PANTHER" id="PTHR31718">
    <property type="entry name" value="PLAT DOMAIN-CONTAINING PROTEIN"/>
    <property type="match status" value="1"/>
</dbReference>
<reference evidence="4 5" key="1">
    <citation type="journal article" date="2019" name="Sci. Rep.">
        <title>A high-quality genome of Eragrostis curvula grass provides insights into Poaceae evolution and supports new strategies to enhance forage quality.</title>
        <authorList>
            <person name="Carballo J."/>
            <person name="Santos B.A.C.M."/>
            <person name="Zappacosta D."/>
            <person name="Garbus I."/>
            <person name="Selva J.P."/>
            <person name="Gallo C.A."/>
            <person name="Diaz A."/>
            <person name="Albertini E."/>
            <person name="Caccamo M."/>
            <person name="Echenique V."/>
        </authorList>
    </citation>
    <scope>NUCLEOTIDE SEQUENCE [LARGE SCALE GENOMIC DNA]</scope>
    <source>
        <strain evidence="5">cv. Victoria</strain>
        <tissue evidence="4">Leaf</tissue>
    </source>
</reference>
<feature type="domain" description="PLAT" evidence="3">
    <location>
        <begin position="33"/>
        <end position="161"/>
    </location>
</feature>
<dbReference type="AlphaFoldDB" id="A0A5J9TQJ3"/>
<organism evidence="4 5">
    <name type="scientific">Eragrostis curvula</name>
    <name type="common">weeping love grass</name>
    <dbReference type="NCBI Taxonomy" id="38414"/>
    <lineage>
        <taxon>Eukaryota</taxon>
        <taxon>Viridiplantae</taxon>
        <taxon>Streptophyta</taxon>
        <taxon>Embryophyta</taxon>
        <taxon>Tracheophyta</taxon>
        <taxon>Spermatophyta</taxon>
        <taxon>Magnoliopsida</taxon>
        <taxon>Liliopsida</taxon>
        <taxon>Poales</taxon>
        <taxon>Poaceae</taxon>
        <taxon>PACMAD clade</taxon>
        <taxon>Chloridoideae</taxon>
        <taxon>Eragrostideae</taxon>
        <taxon>Eragrostidinae</taxon>
        <taxon>Eragrostis</taxon>
    </lineage>
</organism>
<dbReference type="OrthoDB" id="632984at2759"/>
<feature type="signal peptide" evidence="2">
    <location>
        <begin position="1"/>
        <end position="30"/>
    </location>
</feature>
<accession>A0A5J9TQJ3</accession>
<sequence length="167" mass="18000">MTIRQLESSSSMKLLIAMAGLLAFAAESSAAQCRYEVVVQTGDRTNAGTDARVSLQVSSANNGSQLFVPNLESWGEMYADHDYFEKGNLDRFGGNGPCMPYQPLDMVITSDGSGNKPSWYVDYVQVTQLGVGGAPSVMHKWSVNQWLATDMAPHLLNATRNGCGVTA</sequence>
<evidence type="ECO:0000259" key="3">
    <source>
        <dbReference type="PROSITE" id="PS50095"/>
    </source>
</evidence>
<dbReference type="SUPFAM" id="SSF49723">
    <property type="entry name" value="Lipase/lipooxygenase domain (PLAT/LH2 domain)"/>
    <property type="match status" value="1"/>
</dbReference>
<name>A0A5J9TQJ3_9POAL</name>
<comment type="caution">
    <text evidence="1">Lacks conserved residue(s) required for the propagation of feature annotation.</text>
</comment>
<feature type="non-terminal residue" evidence="4">
    <location>
        <position position="1"/>
    </location>
</feature>
<dbReference type="Gene3D" id="2.60.60.20">
    <property type="entry name" value="PLAT/LH2 domain"/>
    <property type="match status" value="1"/>
</dbReference>
<dbReference type="PANTHER" id="PTHR31718:SF64">
    <property type="entry name" value="OS10G0361900 PROTEIN"/>
    <property type="match status" value="1"/>
</dbReference>
<keyword evidence="2" id="KW-0732">Signal</keyword>
<evidence type="ECO:0000256" key="1">
    <source>
        <dbReference type="PROSITE-ProRule" id="PRU00152"/>
    </source>
</evidence>
<evidence type="ECO:0000256" key="2">
    <source>
        <dbReference type="SAM" id="SignalP"/>
    </source>
</evidence>
<gene>
    <name evidence="4" type="ORF">EJB05_37089</name>
</gene>
<protein>
    <recommendedName>
        <fullName evidence="3">PLAT domain-containing protein</fullName>
    </recommendedName>
</protein>
<dbReference type="Gramene" id="TVU13669">
    <property type="protein sequence ID" value="TVU13669"/>
    <property type="gene ID" value="EJB05_37089"/>
</dbReference>
<dbReference type="InterPro" id="IPR036392">
    <property type="entry name" value="PLAT/LH2_dom_sf"/>
</dbReference>
<dbReference type="EMBL" id="RWGY01000031">
    <property type="protein sequence ID" value="TVU13669.1"/>
    <property type="molecule type" value="Genomic_DNA"/>
</dbReference>
<comment type="caution">
    <text evidence="4">The sequence shown here is derived from an EMBL/GenBank/DDBJ whole genome shotgun (WGS) entry which is preliminary data.</text>
</comment>
<dbReference type="PROSITE" id="PS50095">
    <property type="entry name" value="PLAT"/>
    <property type="match status" value="1"/>
</dbReference>
<dbReference type="Proteomes" id="UP000324897">
    <property type="component" value="Unassembled WGS sequence"/>
</dbReference>
<evidence type="ECO:0000313" key="4">
    <source>
        <dbReference type="EMBL" id="TVU13669.1"/>
    </source>
</evidence>